<reference evidence="4" key="2">
    <citation type="submission" date="2011-01" db="EMBL/GenBank/DDBJ databases">
        <title>The complete genome of Nitratifractor salsuginis DSM 16511.</title>
        <authorList>
            <consortium name="US DOE Joint Genome Institute (JGI-PGF)"/>
            <person name="Lucas S."/>
            <person name="Copeland A."/>
            <person name="Lapidus A."/>
            <person name="Bruce D."/>
            <person name="Goodwin L."/>
            <person name="Pitluck S."/>
            <person name="Kyrpides N."/>
            <person name="Mavromatis K."/>
            <person name="Ivanova N."/>
            <person name="Mikhailova N."/>
            <person name="Zeytun A."/>
            <person name="Detter J.C."/>
            <person name="Tapia R."/>
            <person name="Han C."/>
            <person name="Land M."/>
            <person name="Hauser L."/>
            <person name="Markowitz V."/>
            <person name="Cheng J.-F."/>
            <person name="Hugenholtz P."/>
            <person name="Woyke T."/>
            <person name="Wu D."/>
            <person name="Tindall B."/>
            <person name="Schuetze A."/>
            <person name="Brambilla E."/>
            <person name="Klenk H.-P."/>
            <person name="Eisen J.A."/>
        </authorList>
    </citation>
    <scope>NUCLEOTIDE SEQUENCE [LARGE SCALE GENOMIC DNA]</scope>
    <source>
        <strain evidence="4">DSM 16511 / JCM 12458 / E9I37-1</strain>
    </source>
</reference>
<evidence type="ECO:0000313" key="4">
    <source>
        <dbReference type="Proteomes" id="UP000008633"/>
    </source>
</evidence>
<dbReference type="HOGENOM" id="CLU_061532_0_0_7"/>
<dbReference type="GO" id="GO:0015562">
    <property type="term" value="F:efflux transmembrane transporter activity"/>
    <property type="evidence" value="ECO:0007669"/>
    <property type="project" value="TreeGrafter"/>
</dbReference>
<dbReference type="OrthoDB" id="9784484at2"/>
<name>E6X130_NITSE</name>
<sequence length="362" mass="39018">MKKAIKILIFLLILAALIVGAVRLVKKRHAEEAKTPPAKEYAVVISTLKAQPKKVTLTVPSISLTRNDNDAVIASKVAARVLRVPKSGTSVKKGDLIVQLDDTDIKAQLASVLHAIESAKAQLDAAILNLKNLEKIHAHSADLLKIHGVSREQFDAEQVKIDSAKAQVAGIKAQIAKLEAQKAALENQLSYTRITAPVDGIVSQTMVSVGDLATPGKPLVKIAASKGTWLLVRLPGGAEKIFFQGKEYPLKALHSTFNGLNEYRADIDRYIPAGNRVECEVVTYQGKAVLLPFDTLLNREGKNWLFLYQNGNVHPVKAPILATGEQGIALDPSVAGKEIVEAKPDILLRLLGGYPVVKAPGE</sequence>
<dbReference type="InterPro" id="IPR058625">
    <property type="entry name" value="MdtA-like_BSH"/>
</dbReference>
<dbReference type="RefSeq" id="WP_013553529.1">
    <property type="nucleotide sequence ID" value="NC_014935.1"/>
</dbReference>
<evidence type="ECO:0000256" key="1">
    <source>
        <dbReference type="SAM" id="Coils"/>
    </source>
</evidence>
<dbReference type="PANTHER" id="PTHR30469">
    <property type="entry name" value="MULTIDRUG RESISTANCE PROTEIN MDTA"/>
    <property type="match status" value="1"/>
</dbReference>
<evidence type="ECO:0000259" key="2">
    <source>
        <dbReference type="Pfam" id="PF25917"/>
    </source>
</evidence>
<dbReference type="eggNOG" id="COG0845">
    <property type="taxonomic scope" value="Bacteria"/>
</dbReference>
<dbReference type="SUPFAM" id="SSF111369">
    <property type="entry name" value="HlyD-like secretion proteins"/>
    <property type="match status" value="1"/>
</dbReference>
<dbReference type="KEGG" id="nsa:Nitsa_0565"/>
<keyword evidence="1" id="KW-0175">Coiled coil</keyword>
<feature type="domain" description="Multidrug resistance protein MdtA-like barrel-sandwich hybrid" evidence="2">
    <location>
        <begin position="73"/>
        <end position="219"/>
    </location>
</feature>
<feature type="coiled-coil region" evidence="1">
    <location>
        <begin position="161"/>
        <end position="195"/>
    </location>
</feature>
<keyword evidence="4" id="KW-1185">Reference proteome</keyword>
<dbReference type="Gene3D" id="2.40.50.100">
    <property type="match status" value="1"/>
</dbReference>
<dbReference type="AlphaFoldDB" id="E6X130"/>
<gene>
    <name evidence="3" type="ordered locus">Nitsa_0565</name>
</gene>
<organism evidence="3 4">
    <name type="scientific">Nitratifractor salsuginis (strain DSM 16511 / JCM 12458 / E9I37-1)</name>
    <dbReference type="NCBI Taxonomy" id="749222"/>
    <lineage>
        <taxon>Bacteria</taxon>
        <taxon>Pseudomonadati</taxon>
        <taxon>Campylobacterota</taxon>
        <taxon>Epsilonproteobacteria</taxon>
        <taxon>Campylobacterales</taxon>
        <taxon>Sulfurovaceae</taxon>
        <taxon>Nitratifractor</taxon>
    </lineage>
</organism>
<proteinExistence type="predicted"/>
<dbReference type="GO" id="GO:1990281">
    <property type="term" value="C:efflux pump complex"/>
    <property type="evidence" value="ECO:0007669"/>
    <property type="project" value="TreeGrafter"/>
</dbReference>
<dbReference type="EMBL" id="CP002452">
    <property type="protein sequence ID" value="ADV45833.1"/>
    <property type="molecule type" value="Genomic_DNA"/>
</dbReference>
<dbReference type="Pfam" id="PF25917">
    <property type="entry name" value="BSH_RND"/>
    <property type="match status" value="1"/>
</dbReference>
<dbReference type="PANTHER" id="PTHR30469:SF15">
    <property type="entry name" value="HLYD FAMILY OF SECRETION PROTEINS"/>
    <property type="match status" value="1"/>
</dbReference>
<reference evidence="3 4" key="1">
    <citation type="journal article" date="2011" name="Stand. Genomic Sci.">
        <title>Complete genome sequence of Nitratifractor salsuginis type strain (E9I37-1).</title>
        <authorList>
            <person name="Anderson I."/>
            <person name="Sikorski J."/>
            <person name="Zeytun A."/>
            <person name="Nolan M."/>
            <person name="Lapidus A."/>
            <person name="Lucas S."/>
            <person name="Hammon N."/>
            <person name="Deshpande S."/>
            <person name="Cheng J.F."/>
            <person name="Tapia R."/>
            <person name="Han C."/>
            <person name="Goodwin L."/>
            <person name="Pitluck S."/>
            <person name="Liolios K."/>
            <person name="Pagani I."/>
            <person name="Ivanova N."/>
            <person name="Huntemann M."/>
            <person name="Mavromatis K."/>
            <person name="Ovchinikova G."/>
            <person name="Pati A."/>
            <person name="Chen A."/>
            <person name="Palaniappan K."/>
            <person name="Land M."/>
            <person name="Hauser L."/>
            <person name="Brambilla E.M."/>
            <person name="Ngatchou-Djao O.D."/>
            <person name="Rohde M."/>
            <person name="Tindall B.J."/>
            <person name="Goker M."/>
            <person name="Detter J.C."/>
            <person name="Woyke T."/>
            <person name="Bristow J."/>
            <person name="Eisen J.A."/>
            <person name="Markowitz V."/>
            <person name="Hugenholtz P."/>
            <person name="Klenk H.P."/>
            <person name="Kyrpides N.C."/>
        </authorList>
    </citation>
    <scope>NUCLEOTIDE SEQUENCE [LARGE SCALE GENOMIC DNA]</scope>
    <source>
        <strain evidence="4">DSM 16511 / JCM 12458 / E9I37-1</strain>
    </source>
</reference>
<dbReference type="STRING" id="749222.Nitsa_0565"/>
<dbReference type="Proteomes" id="UP000008633">
    <property type="component" value="Chromosome"/>
</dbReference>
<accession>E6X130</accession>
<dbReference type="Gene3D" id="1.10.287.470">
    <property type="entry name" value="Helix hairpin bin"/>
    <property type="match status" value="1"/>
</dbReference>
<evidence type="ECO:0000313" key="3">
    <source>
        <dbReference type="EMBL" id="ADV45833.1"/>
    </source>
</evidence>
<protein>
    <submittedName>
        <fullName evidence="3">Efflux transporter, RND family, MFP subunit</fullName>
    </submittedName>
</protein>